<evidence type="ECO:0000313" key="1">
    <source>
        <dbReference type="EMBL" id="CAG7561151.1"/>
    </source>
</evidence>
<protein>
    <submittedName>
        <fullName evidence="1">Uncharacterized protein</fullName>
    </submittedName>
</protein>
<proteinExistence type="predicted"/>
<name>A0A8J2IST0_FUSEQ</name>
<dbReference type="EMBL" id="CAJSTJ010000140">
    <property type="protein sequence ID" value="CAG7561151.1"/>
    <property type="molecule type" value="Genomic_DNA"/>
</dbReference>
<reference evidence="1" key="1">
    <citation type="submission" date="2021-05" db="EMBL/GenBank/DDBJ databases">
        <authorList>
            <person name="Khan N."/>
        </authorList>
    </citation>
    <scope>NUCLEOTIDE SEQUENCE</scope>
</reference>
<dbReference type="Proteomes" id="UP000693738">
    <property type="component" value="Unassembled WGS sequence"/>
</dbReference>
<dbReference type="AlphaFoldDB" id="A0A8J2IST0"/>
<sequence>MAGPQAYDWRALIARLALSGDRDTPSTLDHAPTRRVLHSNMLHLPDANGKHLKSMHKISFKSFPEKRWEAKFVPFGIWRMMFFRRLAWVRMNDTSPDIAAALRIDLNGLPTAENMVPDVLDNGTHIFDGHHDNFIDLFLPIDEIWNRLGTPANQQWIQDAIQQDKIRFRNLEQLRTILQGTTESSFRHAAFTRALNRLFLADGSPAAPYDPFVFLTIFMEERDQIVADLAVLQDLHKTVMDVDTFRSSPDDIVSRMERLAGPGVPSIFPTTNQQPQLVKPSDSPMADQQAQFNPHLEPLRVAWIAASLKTRNPRRHLSIRGPFIRQVARNCFKKFMDEDHTEETLAEMDLWI</sequence>
<evidence type="ECO:0000313" key="2">
    <source>
        <dbReference type="Proteomes" id="UP000693738"/>
    </source>
</evidence>
<comment type="caution">
    <text evidence="1">The sequence shown here is derived from an EMBL/GenBank/DDBJ whole genome shotgun (WGS) entry which is preliminary data.</text>
</comment>
<organism evidence="1 2">
    <name type="scientific">Fusarium equiseti</name>
    <name type="common">Fusarium scirpi</name>
    <dbReference type="NCBI Taxonomy" id="61235"/>
    <lineage>
        <taxon>Eukaryota</taxon>
        <taxon>Fungi</taxon>
        <taxon>Dikarya</taxon>
        <taxon>Ascomycota</taxon>
        <taxon>Pezizomycotina</taxon>
        <taxon>Sordariomycetes</taxon>
        <taxon>Hypocreomycetidae</taxon>
        <taxon>Hypocreales</taxon>
        <taxon>Nectriaceae</taxon>
        <taxon>Fusarium</taxon>
        <taxon>Fusarium incarnatum-equiseti species complex</taxon>
    </lineage>
</organism>
<gene>
    <name evidence="1" type="ORF">FEQUK3_LOCUS6897</name>
</gene>
<accession>A0A8J2IST0</accession>